<name>A0AAE3H1I3_9BACT</name>
<gene>
    <name evidence="3" type="ORF">EGI31_06300</name>
</gene>
<dbReference type="PROSITE" id="PS51257">
    <property type="entry name" value="PROKAR_LIPOPROTEIN"/>
    <property type="match status" value="1"/>
</dbReference>
<organism evidence="3 4">
    <name type="scientific">Lacihabitans soyangensis</name>
    <dbReference type="NCBI Taxonomy" id="869394"/>
    <lineage>
        <taxon>Bacteria</taxon>
        <taxon>Pseudomonadati</taxon>
        <taxon>Bacteroidota</taxon>
        <taxon>Cytophagia</taxon>
        <taxon>Cytophagales</taxon>
        <taxon>Leadbetterellaceae</taxon>
        <taxon>Lacihabitans</taxon>
    </lineage>
</organism>
<feature type="chain" id="PRO_5041957629" description="DUF4168 domain-containing protein" evidence="2">
    <location>
        <begin position="19"/>
        <end position="114"/>
    </location>
</feature>
<accession>A0AAE3H1I3</accession>
<evidence type="ECO:0008006" key="5">
    <source>
        <dbReference type="Google" id="ProtNLM"/>
    </source>
</evidence>
<feature type="region of interest" description="Disordered" evidence="1">
    <location>
        <begin position="19"/>
        <end position="39"/>
    </location>
</feature>
<proteinExistence type="predicted"/>
<evidence type="ECO:0000313" key="3">
    <source>
        <dbReference type="EMBL" id="MCP9762560.1"/>
    </source>
</evidence>
<feature type="signal peptide" evidence="2">
    <location>
        <begin position="1"/>
        <end position="18"/>
    </location>
</feature>
<evidence type="ECO:0000256" key="2">
    <source>
        <dbReference type="SAM" id="SignalP"/>
    </source>
</evidence>
<dbReference type="EMBL" id="RJUF01000011">
    <property type="protein sequence ID" value="MCP9762560.1"/>
    <property type="molecule type" value="Genomic_DNA"/>
</dbReference>
<protein>
    <recommendedName>
        <fullName evidence="5">DUF4168 domain-containing protein</fullName>
    </recommendedName>
</protein>
<keyword evidence="2" id="KW-0732">Signal</keyword>
<evidence type="ECO:0000256" key="1">
    <source>
        <dbReference type="SAM" id="MobiDB-lite"/>
    </source>
</evidence>
<dbReference type="RefSeq" id="WP_255036331.1">
    <property type="nucleotide sequence ID" value="NZ_RJUF01000011.1"/>
</dbReference>
<sequence>MKNLSLLIVLIITMFGCAPGTTPTTSSTPKLSENSPEAEARNLTTKMKDKLLLDAAQEDKILMINVVNNKVIKRLRENNETDKLSSTKEKFHNELKAVLSESQFSKFLVEFPGL</sequence>
<dbReference type="Proteomes" id="UP001204144">
    <property type="component" value="Unassembled WGS sequence"/>
</dbReference>
<keyword evidence="4" id="KW-1185">Reference proteome</keyword>
<evidence type="ECO:0000313" key="4">
    <source>
        <dbReference type="Proteomes" id="UP001204144"/>
    </source>
</evidence>
<dbReference type="AlphaFoldDB" id="A0AAE3H1I3"/>
<comment type="caution">
    <text evidence="3">The sequence shown here is derived from an EMBL/GenBank/DDBJ whole genome shotgun (WGS) entry which is preliminary data.</text>
</comment>
<reference evidence="3 4" key="1">
    <citation type="submission" date="2018-11" db="EMBL/GenBank/DDBJ databases">
        <title>Novel bacteria species description.</title>
        <authorList>
            <person name="Han J.-H."/>
        </authorList>
    </citation>
    <scope>NUCLEOTIDE SEQUENCE [LARGE SCALE GENOMIC DNA]</scope>
    <source>
        <strain evidence="3 4">KCTC23259</strain>
    </source>
</reference>